<evidence type="ECO:0000256" key="1">
    <source>
        <dbReference type="SAM" id="Phobius"/>
    </source>
</evidence>
<evidence type="ECO:0000313" key="2">
    <source>
        <dbReference type="EMBL" id="KAL2840307.1"/>
    </source>
</evidence>
<accession>A0ABR4JJU8</accession>
<gene>
    <name evidence="2" type="ORF">BJY01DRAFT_218609</name>
</gene>
<keyword evidence="1" id="KW-0472">Membrane</keyword>
<proteinExistence type="predicted"/>
<keyword evidence="1" id="KW-1133">Transmembrane helix</keyword>
<feature type="transmembrane region" description="Helical" evidence="1">
    <location>
        <begin position="105"/>
        <end position="128"/>
    </location>
</feature>
<reference evidence="2 3" key="1">
    <citation type="submission" date="2024-07" db="EMBL/GenBank/DDBJ databases">
        <title>Section-level genome sequencing and comparative genomics of Aspergillus sections Usti and Cavernicolus.</title>
        <authorList>
            <consortium name="Lawrence Berkeley National Laboratory"/>
            <person name="Nybo J.L."/>
            <person name="Vesth T.C."/>
            <person name="Theobald S."/>
            <person name="Frisvad J.C."/>
            <person name="Larsen T.O."/>
            <person name="Kjaerboelling I."/>
            <person name="Rothschild-Mancinelli K."/>
            <person name="Lyhne E.K."/>
            <person name="Kogle M.E."/>
            <person name="Barry K."/>
            <person name="Clum A."/>
            <person name="Na H."/>
            <person name="Ledsgaard L."/>
            <person name="Lin J."/>
            <person name="Lipzen A."/>
            <person name="Kuo A."/>
            <person name="Riley R."/>
            <person name="Mondo S."/>
            <person name="Labutti K."/>
            <person name="Haridas S."/>
            <person name="Pangalinan J."/>
            <person name="Salamov A.A."/>
            <person name="Simmons B.A."/>
            <person name="Magnuson J.K."/>
            <person name="Chen J."/>
            <person name="Drula E."/>
            <person name="Henrissat B."/>
            <person name="Wiebenga A."/>
            <person name="Lubbers R.J."/>
            <person name="Gomes A.C."/>
            <person name="Makela M.R."/>
            <person name="Stajich J."/>
            <person name="Grigoriev I.V."/>
            <person name="Mortensen U.H."/>
            <person name="De Vries R.P."/>
            <person name="Baker S.E."/>
            <person name="Andersen M.R."/>
        </authorList>
    </citation>
    <scope>NUCLEOTIDE SEQUENCE [LARGE SCALE GENOMIC DNA]</scope>
    <source>
        <strain evidence="2 3">CBS 123904</strain>
    </source>
</reference>
<sequence>MENMPVADIIERLNISGPFDPLIVKIMAAIYTGRASRYFMKPSRLYEETLGMPAPPTADANNANNNGNGNGNDAEAALALLANMYSIYEFAYGMLIMWVHGKGQYAALALMIQMSALIHVAFAGVVYLRGNNKKSYTNLAFAALFGVWCYWSRCALETSNGVNLKDYKITVNYSGKK</sequence>
<keyword evidence="3" id="KW-1185">Reference proteome</keyword>
<organism evidence="2 3">
    <name type="scientific">Aspergillus pseudoustus</name>
    <dbReference type="NCBI Taxonomy" id="1810923"/>
    <lineage>
        <taxon>Eukaryota</taxon>
        <taxon>Fungi</taxon>
        <taxon>Dikarya</taxon>
        <taxon>Ascomycota</taxon>
        <taxon>Pezizomycotina</taxon>
        <taxon>Eurotiomycetes</taxon>
        <taxon>Eurotiomycetidae</taxon>
        <taxon>Eurotiales</taxon>
        <taxon>Aspergillaceae</taxon>
        <taxon>Aspergillus</taxon>
        <taxon>Aspergillus subgen. Nidulantes</taxon>
    </lineage>
</organism>
<comment type="caution">
    <text evidence="2">The sequence shown here is derived from an EMBL/GenBank/DDBJ whole genome shotgun (WGS) entry which is preliminary data.</text>
</comment>
<evidence type="ECO:0000313" key="3">
    <source>
        <dbReference type="Proteomes" id="UP001610446"/>
    </source>
</evidence>
<name>A0ABR4JJU8_9EURO</name>
<dbReference type="Proteomes" id="UP001610446">
    <property type="component" value="Unassembled WGS sequence"/>
</dbReference>
<keyword evidence="1" id="KW-0812">Transmembrane</keyword>
<dbReference type="EMBL" id="JBFXLU010000122">
    <property type="protein sequence ID" value="KAL2840307.1"/>
    <property type="molecule type" value="Genomic_DNA"/>
</dbReference>
<protein>
    <submittedName>
        <fullName evidence="2">Uncharacterized protein</fullName>
    </submittedName>
</protein>
<feature type="transmembrane region" description="Helical" evidence="1">
    <location>
        <begin position="76"/>
        <end position="99"/>
    </location>
</feature>